<dbReference type="AlphaFoldDB" id="A0A0S3RRK5"/>
<gene>
    <name evidence="1" type="primary">Vigan.04G032900</name>
    <name evidence="1" type="ORF">VIGAN_04032900</name>
</gene>
<proteinExistence type="predicted"/>
<sequence>MFVISACSCNNRASSSCTSTSPISGRSSRSSFMHLKAMSINTSQHSGAIFPLIFGSIFSSTDVPISSFSIGKILVPLTT</sequence>
<protein>
    <submittedName>
        <fullName evidence="1">Uncharacterized protein</fullName>
    </submittedName>
</protein>
<keyword evidence="2" id="KW-1185">Reference proteome</keyword>
<organism evidence="1 2">
    <name type="scientific">Vigna angularis var. angularis</name>
    <dbReference type="NCBI Taxonomy" id="157739"/>
    <lineage>
        <taxon>Eukaryota</taxon>
        <taxon>Viridiplantae</taxon>
        <taxon>Streptophyta</taxon>
        <taxon>Embryophyta</taxon>
        <taxon>Tracheophyta</taxon>
        <taxon>Spermatophyta</taxon>
        <taxon>Magnoliopsida</taxon>
        <taxon>eudicotyledons</taxon>
        <taxon>Gunneridae</taxon>
        <taxon>Pentapetalae</taxon>
        <taxon>rosids</taxon>
        <taxon>fabids</taxon>
        <taxon>Fabales</taxon>
        <taxon>Fabaceae</taxon>
        <taxon>Papilionoideae</taxon>
        <taxon>50 kb inversion clade</taxon>
        <taxon>NPAAA clade</taxon>
        <taxon>indigoferoid/millettioid clade</taxon>
        <taxon>Phaseoleae</taxon>
        <taxon>Vigna</taxon>
    </lineage>
</organism>
<dbReference type="Proteomes" id="UP000291084">
    <property type="component" value="Chromosome 4"/>
</dbReference>
<name>A0A0S3RRK5_PHAAN</name>
<dbReference type="EMBL" id="AP015037">
    <property type="protein sequence ID" value="BAT83213.1"/>
    <property type="molecule type" value="Genomic_DNA"/>
</dbReference>
<accession>A0A0S3RRK5</accession>
<reference evidence="1 2" key="1">
    <citation type="journal article" date="2015" name="Sci. Rep.">
        <title>The power of single molecule real-time sequencing technology in the de novo assembly of a eukaryotic genome.</title>
        <authorList>
            <person name="Sakai H."/>
            <person name="Naito K."/>
            <person name="Ogiso-Tanaka E."/>
            <person name="Takahashi Y."/>
            <person name="Iseki K."/>
            <person name="Muto C."/>
            <person name="Satou K."/>
            <person name="Teruya K."/>
            <person name="Shiroma A."/>
            <person name="Shimoji M."/>
            <person name="Hirano T."/>
            <person name="Itoh T."/>
            <person name="Kaga A."/>
            <person name="Tomooka N."/>
        </authorList>
    </citation>
    <scope>NUCLEOTIDE SEQUENCE [LARGE SCALE GENOMIC DNA]</scope>
    <source>
        <strain evidence="2">cv. Shumari</strain>
    </source>
</reference>
<evidence type="ECO:0000313" key="2">
    <source>
        <dbReference type="Proteomes" id="UP000291084"/>
    </source>
</evidence>
<evidence type="ECO:0000313" key="1">
    <source>
        <dbReference type="EMBL" id="BAT83213.1"/>
    </source>
</evidence>